<keyword evidence="3" id="KW-1185">Reference proteome</keyword>
<keyword evidence="1" id="KW-0732">Signal</keyword>
<name>A0ABM9ARE9_9BACT</name>
<accession>A0ABM9ARE9</accession>
<reference evidence="2" key="1">
    <citation type="submission" date="2021-12" db="EMBL/GenBank/DDBJ databases">
        <authorList>
            <person name="Rodrigo-Torres L."/>
            <person name="Arahal R. D."/>
            <person name="Lucena T."/>
        </authorList>
    </citation>
    <scope>NUCLEOTIDE SEQUENCE</scope>
    <source>
        <strain evidence="2">CECT 8858</strain>
    </source>
</reference>
<dbReference type="EMBL" id="CAKLPY010000002">
    <property type="protein sequence ID" value="CAH0996317.1"/>
    <property type="molecule type" value="Genomic_DNA"/>
</dbReference>
<proteinExistence type="predicted"/>
<gene>
    <name evidence="2" type="ORF">EMA8858_02448</name>
</gene>
<feature type="signal peptide" evidence="1">
    <location>
        <begin position="1"/>
        <end position="19"/>
    </location>
</feature>
<sequence length="118" mass="13658">MKKLLFLLTLTIVSLNSMAIGFPQNTYEQQRKLSMNTKKYSLAKQLQSLEVRLEETVVNTAKGDTNTQESLVEMIANYVIRFFTEKIFDKKTLSLNKATEVRMEYSAIKKDFEYCIIG</sequence>
<organism evidence="2 3">
    <name type="scientific">Emticicia aquatica</name>
    <dbReference type="NCBI Taxonomy" id="1681835"/>
    <lineage>
        <taxon>Bacteria</taxon>
        <taxon>Pseudomonadati</taxon>
        <taxon>Bacteroidota</taxon>
        <taxon>Cytophagia</taxon>
        <taxon>Cytophagales</taxon>
        <taxon>Leadbetterellaceae</taxon>
        <taxon>Emticicia</taxon>
    </lineage>
</organism>
<dbReference type="Proteomes" id="UP000837932">
    <property type="component" value="Unassembled WGS sequence"/>
</dbReference>
<feature type="chain" id="PRO_5045468715" evidence="1">
    <location>
        <begin position="20"/>
        <end position="118"/>
    </location>
</feature>
<dbReference type="RefSeq" id="WP_238806879.1">
    <property type="nucleotide sequence ID" value="NZ_CAKLPY010000002.1"/>
</dbReference>
<comment type="caution">
    <text evidence="2">The sequence shown here is derived from an EMBL/GenBank/DDBJ whole genome shotgun (WGS) entry which is preliminary data.</text>
</comment>
<evidence type="ECO:0000313" key="3">
    <source>
        <dbReference type="Proteomes" id="UP000837932"/>
    </source>
</evidence>
<evidence type="ECO:0000313" key="2">
    <source>
        <dbReference type="EMBL" id="CAH0996317.1"/>
    </source>
</evidence>
<evidence type="ECO:0000256" key="1">
    <source>
        <dbReference type="SAM" id="SignalP"/>
    </source>
</evidence>
<protein>
    <submittedName>
        <fullName evidence="2">Uncharacterized protein</fullName>
    </submittedName>
</protein>